<evidence type="ECO:0000313" key="3">
    <source>
        <dbReference type="EMBL" id="KGF71891.1"/>
    </source>
</evidence>
<sequence length="142" mass="16487">MQPLLTQILNLDGVAVEDYRDLGDQLVLEVEADKDWAICPRCEEVSRNIHQSHFHLAHDLSISNRQVLLKFNRRQFKCHTCKKPFSEALDFIGERRRYTDRFAEMIAKQVIHSNTHNVARNHGLTDDEVGSMVEYISKKTGH</sequence>
<feature type="domain" description="Transposase IS204/IS1001/IS1096/IS1165 helix-turn-helix" evidence="1">
    <location>
        <begin position="87"/>
        <end position="135"/>
    </location>
</feature>
<dbReference type="AlphaFoldDB" id="A0A098TIN3"/>
<dbReference type="EMBL" id="JJML01000046">
    <property type="protein sequence ID" value="KGF71891.1"/>
    <property type="molecule type" value="Genomic_DNA"/>
</dbReference>
<dbReference type="Pfam" id="PF14690">
    <property type="entry name" value="Zn_ribbon_ISL3"/>
    <property type="match status" value="1"/>
</dbReference>
<dbReference type="RefSeq" id="WP_052128876.1">
    <property type="nucleotide sequence ID" value="NZ_JJML01000046.1"/>
</dbReference>
<feature type="domain" description="Transposase IS204/IS1001/IS1096/IS1165 zinc-finger" evidence="2">
    <location>
        <begin position="38"/>
        <end position="81"/>
    </location>
</feature>
<evidence type="ECO:0008006" key="5">
    <source>
        <dbReference type="Google" id="ProtNLM"/>
    </source>
</evidence>
<accession>A0A098TIN3</accession>
<reference evidence="3 4" key="1">
    <citation type="journal article" date="2014" name="Mol. Ecol.">
        <title>Evolution of Synechococcus.</title>
        <authorList>
            <person name="Dvorak P."/>
            <person name="Casamatta D."/>
            <person name="Hasler P."/>
            <person name="Poulickova A."/>
            <person name="Ondrej V."/>
            <person name="Sanges R."/>
        </authorList>
    </citation>
    <scope>NUCLEOTIDE SEQUENCE [LARGE SCALE GENOMIC DNA]</scope>
    <source>
        <strain evidence="3 4">CAUP A 1101</strain>
    </source>
</reference>
<comment type="caution">
    <text evidence="3">The sequence shown here is derived from an EMBL/GenBank/DDBJ whole genome shotgun (WGS) entry which is preliminary data.</text>
</comment>
<dbReference type="InterPro" id="IPR032877">
    <property type="entry name" value="Transposase_HTH"/>
</dbReference>
<evidence type="ECO:0000313" key="4">
    <source>
        <dbReference type="Proteomes" id="UP000030170"/>
    </source>
</evidence>
<dbReference type="InterPro" id="IPR029261">
    <property type="entry name" value="Transposase_Znf"/>
</dbReference>
<keyword evidence="4" id="KW-1185">Reference proteome</keyword>
<dbReference type="STRING" id="1497020.DO97_14785"/>
<dbReference type="OrthoDB" id="563056at2"/>
<gene>
    <name evidence="3" type="ORF">DO97_14785</name>
</gene>
<protein>
    <recommendedName>
        <fullName evidence="5">Transposase</fullName>
    </recommendedName>
</protein>
<dbReference type="Pfam" id="PF13542">
    <property type="entry name" value="HTH_Tnp_ISL3"/>
    <property type="match status" value="1"/>
</dbReference>
<evidence type="ECO:0000259" key="2">
    <source>
        <dbReference type="Pfam" id="PF14690"/>
    </source>
</evidence>
<name>A0A098TIN3_9CYAN</name>
<evidence type="ECO:0000259" key="1">
    <source>
        <dbReference type="Pfam" id="PF13542"/>
    </source>
</evidence>
<proteinExistence type="predicted"/>
<dbReference type="Proteomes" id="UP000030170">
    <property type="component" value="Unassembled WGS sequence"/>
</dbReference>
<organism evidence="3 4">
    <name type="scientific">Neosynechococcus sphagnicola sy1</name>
    <dbReference type="NCBI Taxonomy" id="1497020"/>
    <lineage>
        <taxon>Bacteria</taxon>
        <taxon>Bacillati</taxon>
        <taxon>Cyanobacteriota</taxon>
        <taxon>Cyanophyceae</taxon>
        <taxon>Neosynechococcales</taxon>
        <taxon>Neosynechococcaceae</taxon>
        <taxon>Neosynechococcus</taxon>
    </lineage>
</organism>